<feature type="transmembrane region" description="Helical" evidence="2">
    <location>
        <begin position="99"/>
        <end position="120"/>
    </location>
</feature>
<feature type="transmembrane region" description="Helical" evidence="2">
    <location>
        <begin position="73"/>
        <end position="92"/>
    </location>
</feature>
<keyword evidence="1" id="KW-0064">Aspartyl protease</keyword>
<feature type="transmembrane region" description="Helical" evidence="2">
    <location>
        <begin position="132"/>
        <end position="151"/>
    </location>
</feature>
<protein>
    <recommendedName>
        <fullName evidence="1">Sporulation sigma-E factor-processing peptidase</fullName>
        <ecNumber evidence="1">3.4.23.-</ecNumber>
    </recommendedName>
    <alternativeName>
        <fullName evidence="1">Membrane-associated aspartic protease</fullName>
    </alternativeName>
    <alternativeName>
        <fullName evidence="1">Stage II sporulation protein GA</fullName>
    </alternativeName>
</protein>
<keyword evidence="1" id="KW-0749">Sporulation</keyword>
<feature type="transmembrane region" description="Helical" evidence="2">
    <location>
        <begin position="43"/>
        <end position="61"/>
    </location>
</feature>
<name>A0ABW5SYT6_9BACI</name>
<proteinExistence type="inferred from homology"/>
<dbReference type="EMBL" id="JBHUML010000002">
    <property type="protein sequence ID" value="MFD2704886.1"/>
    <property type="molecule type" value="Genomic_DNA"/>
</dbReference>
<keyword evidence="1 3" id="KW-0378">Hydrolase</keyword>
<keyword evidence="4" id="KW-1185">Reference proteome</keyword>
<reference evidence="4" key="1">
    <citation type="journal article" date="2019" name="Int. J. Syst. Evol. Microbiol.">
        <title>The Global Catalogue of Microorganisms (GCM) 10K type strain sequencing project: providing services to taxonomists for standard genome sequencing and annotation.</title>
        <authorList>
            <consortium name="The Broad Institute Genomics Platform"/>
            <consortium name="The Broad Institute Genome Sequencing Center for Infectious Disease"/>
            <person name="Wu L."/>
            <person name="Ma J."/>
        </authorList>
    </citation>
    <scope>NUCLEOTIDE SEQUENCE [LARGE SCALE GENOMIC DNA]</scope>
    <source>
        <strain evidence="4">KCTC 33792</strain>
    </source>
</reference>
<dbReference type="Pfam" id="PF03419">
    <property type="entry name" value="Peptidase_U4"/>
    <property type="match status" value="1"/>
</dbReference>
<evidence type="ECO:0000313" key="4">
    <source>
        <dbReference type="Proteomes" id="UP001597520"/>
    </source>
</evidence>
<accession>A0ABW5SYT6</accession>
<keyword evidence="2" id="KW-1133">Transmembrane helix</keyword>
<dbReference type="GO" id="GO:0016787">
    <property type="term" value="F:hydrolase activity"/>
    <property type="evidence" value="ECO:0007669"/>
    <property type="project" value="UniProtKB-KW"/>
</dbReference>
<dbReference type="RefSeq" id="WP_380712151.1">
    <property type="nucleotide sequence ID" value="NZ_JBHUML010000002.1"/>
</dbReference>
<keyword evidence="1" id="KW-1003">Cell membrane</keyword>
<evidence type="ECO:0000256" key="2">
    <source>
        <dbReference type="SAM" id="Phobius"/>
    </source>
</evidence>
<keyword evidence="2" id="KW-0812">Transmembrane</keyword>
<comment type="similarity">
    <text evidence="1">Belongs to the peptidase U4 family.</text>
</comment>
<organism evidence="3 4">
    <name type="scientific">Salibacterium lacus</name>
    <dbReference type="NCBI Taxonomy" id="1898109"/>
    <lineage>
        <taxon>Bacteria</taxon>
        <taxon>Bacillati</taxon>
        <taxon>Bacillota</taxon>
        <taxon>Bacilli</taxon>
        <taxon>Bacillales</taxon>
        <taxon>Bacillaceae</taxon>
    </lineage>
</organism>
<keyword evidence="1 2" id="KW-0472">Membrane</keyword>
<gene>
    <name evidence="3" type="ORF">ACFSUB_05350</name>
</gene>
<comment type="function">
    <text evidence="1">Probable aspartic protease that is responsible for the proteolytic cleavage of the RNA polymerase sigma E factor (SigE/spoIIGB) to yield the active peptide in the mother cell during sporulation. Responds to a signal from the forespore that is triggered by the extracellular signal protein SpoIIR.</text>
</comment>
<feature type="transmembrane region" description="Helical" evidence="2">
    <location>
        <begin position="14"/>
        <end position="31"/>
    </location>
</feature>
<comment type="subunit">
    <text evidence="1">Self-associates. Interacts with SigE. Interacts with SpoIIR.</text>
</comment>
<dbReference type="InterPro" id="IPR005081">
    <property type="entry name" value="SpoIIGA"/>
</dbReference>
<comment type="subcellular location">
    <subcellularLocation>
        <location evidence="1">Cell membrane</location>
    </subcellularLocation>
</comment>
<dbReference type="EC" id="3.4.23.-" evidence="1"/>
<comment type="caution">
    <text evidence="3">The sequence shown here is derived from an EMBL/GenBank/DDBJ whole genome shotgun (WGS) entry which is preliminary data.</text>
</comment>
<dbReference type="PIRSF" id="PIRSF018571">
    <property type="entry name" value="SpoIIGA"/>
    <property type="match status" value="1"/>
</dbReference>
<dbReference type="Proteomes" id="UP001597520">
    <property type="component" value="Unassembled WGS sequence"/>
</dbReference>
<evidence type="ECO:0000313" key="3">
    <source>
        <dbReference type="EMBL" id="MFD2704886.1"/>
    </source>
</evidence>
<keyword evidence="1" id="KW-0645">Protease</keyword>
<evidence type="ECO:0000256" key="1">
    <source>
        <dbReference type="PIRNR" id="PIRNR018571"/>
    </source>
</evidence>
<sequence length="308" mass="34585">MKRREGRAVYYVDLLWGMNVCIHLLLFWGTAKWTRKQVSAKRVWIVSAAGSCSVFTVLTPFEDWLLQPGSALFLSVVLVPAALGFYSVTLFLQQLFVFYMLGFLTAGIITGLHMMVYFQVGQGSAWMPGASLSYGFILTAVLLAAVTIHMLQTLGKNRETKIEKTTKVILEIDGQRWEASALVDTGNQLKDPLSGTPVMIVELQLFASILTEEEYNTWKKVMENGAVGKLEDFSIWKKRWKLIPYRSAGQEMKWMFALRPDGVYLKEKQHESVPLLVGVDPYPLSGTNDFQMIIPAEALPESNASRSA</sequence>